<dbReference type="PANTHER" id="PTHR39961:SF1">
    <property type="entry name" value="DUF458 DOMAIN-CONTAINING PROTEIN"/>
    <property type="match status" value="1"/>
</dbReference>
<reference evidence="1 2" key="1">
    <citation type="journal article" date="2016" name="Nat. Commun.">
        <title>Thousands of microbial genomes shed light on interconnected biogeochemical processes in an aquifer system.</title>
        <authorList>
            <person name="Anantharaman K."/>
            <person name="Brown C.T."/>
            <person name="Hug L.A."/>
            <person name="Sharon I."/>
            <person name="Castelle C.J."/>
            <person name="Probst A.J."/>
            <person name="Thomas B.C."/>
            <person name="Singh A."/>
            <person name="Wilkins M.J."/>
            <person name="Karaoz U."/>
            <person name="Brodie E.L."/>
            <person name="Williams K.H."/>
            <person name="Hubbard S.S."/>
            <person name="Banfield J.F."/>
        </authorList>
    </citation>
    <scope>NUCLEOTIDE SEQUENCE [LARGE SCALE GENOMIC DNA]</scope>
</reference>
<organism evidence="1 2">
    <name type="scientific">Candidatus Woykebacteria bacterium RBG_16_43_9</name>
    <dbReference type="NCBI Taxonomy" id="1802596"/>
    <lineage>
        <taxon>Bacteria</taxon>
        <taxon>Candidatus Woykeibacteriota</taxon>
    </lineage>
</organism>
<protein>
    <recommendedName>
        <fullName evidence="3">DUF458 domain-containing protein</fullName>
    </recommendedName>
</protein>
<evidence type="ECO:0008006" key="3">
    <source>
        <dbReference type="Google" id="ProtNLM"/>
    </source>
</evidence>
<evidence type="ECO:0000313" key="1">
    <source>
        <dbReference type="EMBL" id="OGY25063.1"/>
    </source>
</evidence>
<proteinExistence type="predicted"/>
<dbReference type="AlphaFoldDB" id="A0A1G1WBL2"/>
<comment type="caution">
    <text evidence="1">The sequence shown here is derived from an EMBL/GenBank/DDBJ whole genome shotgun (WGS) entry which is preliminary data.</text>
</comment>
<name>A0A1G1WBL2_9BACT</name>
<gene>
    <name evidence="1" type="ORF">A2Z11_00370</name>
</gene>
<dbReference type="InterPro" id="IPR007405">
    <property type="entry name" value="Phage_KVP40_Orf299"/>
</dbReference>
<dbReference type="Pfam" id="PF04308">
    <property type="entry name" value="RNaseH_like"/>
    <property type="match status" value="1"/>
</dbReference>
<dbReference type="PANTHER" id="PTHR39961">
    <property type="entry name" value="HYPOTHETICAL CYTOSOLIC PROTEIN"/>
    <property type="match status" value="1"/>
</dbReference>
<sequence>MNEKYNSPTWGELDYSGVIEKIANYIKEDTHLRYKVIVGTDSENRNGVAEFVTAIVVHRIGKGGIYFWNRKKLKNVVAIADRISKETQFSIELAWKIRDTFRHNGLSGYEPEVHLDVGQNGLTRDMIRWVTGMVLGSGFTFKIKPESYGATKVADRHT</sequence>
<accession>A0A1G1WBL2</accession>
<dbReference type="EMBL" id="MHCS01000056">
    <property type="protein sequence ID" value="OGY25063.1"/>
    <property type="molecule type" value="Genomic_DNA"/>
</dbReference>
<evidence type="ECO:0000313" key="2">
    <source>
        <dbReference type="Proteomes" id="UP000176389"/>
    </source>
</evidence>
<dbReference type="Proteomes" id="UP000176389">
    <property type="component" value="Unassembled WGS sequence"/>
</dbReference>
<dbReference type="STRING" id="1802596.A2Z11_00370"/>